<proteinExistence type="predicted"/>
<feature type="compositionally biased region" description="Low complexity" evidence="1">
    <location>
        <begin position="1"/>
        <end position="19"/>
    </location>
</feature>
<reference evidence="2" key="1">
    <citation type="journal article" date="2015" name="Virus Genes">
        <title>Complete genome sequencing of Piper yellow mottle virus infecting black pepper, betelvine, and Indian long pepper.</title>
        <authorList>
            <person name="Deeshma K.P."/>
            <person name="Bhat A.I."/>
        </authorList>
    </citation>
    <scope>NUCLEOTIDE SEQUENCE</scope>
    <source>
        <strain evidence="2">PB</strain>
    </source>
</reference>
<sequence length="152" mass="17138">MASPGAGNYYYGSSSRSGATEPNARLDQSPEAGLAPSQPVVELDQQYQDALERFTRTDCTSTREWWNHLCLLKELEGKAAQEAEEAMEVLVNLHQLKHAECARLSRRNQQLKDSVPNYYQDQLEAIMMDDVALRQIAINLVDVIKSVRAKEL</sequence>
<accession>A0A076U5T3</accession>
<name>A0A076U5T3_9VIRU</name>
<evidence type="ECO:0000256" key="1">
    <source>
        <dbReference type="SAM" id="MobiDB-lite"/>
    </source>
</evidence>
<organism evidence="2">
    <name type="scientific">Piper yellow mottle virus</name>
    <dbReference type="NCBI Taxonomy" id="262957"/>
    <lineage>
        <taxon>Viruses</taxon>
        <taxon>Riboviria</taxon>
        <taxon>Pararnavirae</taxon>
        <taxon>Artverviricota</taxon>
        <taxon>Revtraviricetes</taxon>
        <taxon>Ortervirales</taxon>
        <taxon>Caulimoviridae</taxon>
        <taxon>Badnavirus</taxon>
        <taxon>Badnavirus maculapiperis</taxon>
    </lineage>
</organism>
<evidence type="ECO:0000313" key="2">
    <source>
        <dbReference type="EMBL" id="AIK01821.1"/>
    </source>
</evidence>
<feature type="region of interest" description="Disordered" evidence="1">
    <location>
        <begin position="1"/>
        <end position="36"/>
    </location>
</feature>
<dbReference type="EMBL" id="KJ873042">
    <property type="protein sequence ID" value="AIK01821.1"/>
    <property type="molecule type" value="Genomic_DNA"/>
</dbReference>
<protein>
    <submittedName>
        <fullName evidence="2">ORF4</fullName>
    </submittedName>
</protein>